<accession>A0A5A9XHG5</accession>
<dbReference type="SUPFAM" id="SSF54285">
    <property type="entry name" value="MoaD/ThiS"/>
    <property type="match status" value="1"/>
</dbReference>
<evidence type="ECO:0000313" key="2">
    <source>
        <dbReference type="Proteomes" id="UP000324298"/>
    </source>
</evidence>
<dbReference type="OrthoDB" id="197113at2"/>
<gene>
    <name evidence="1" type="primary">thiS</name>
    <name evidence="1" type="ORF">ET418_09985</name>
</gene>
<dbReference type="Gene3D" id="3.10.20.30">
    <property type="match status" value="1"/>
</dbReference>
<dbReference type="InterPro" id="IPR016155">
    <property type="entry name" value="Mopterin_synth/thiamin_S_b"/>
</dbReference>
<organism evidence="1 2">
    <name type="scientific">Oryzomonas rubra</name>
    <dbReference type="NCBI Taxonomy" id="2509454"/>
    <lineage>
        <taxon>Bacteria</taxon>
        <taxon>Pseudomonadati</taxon>
        <taxon>Thermodesulfobacteriota</taxon>
        <taxon>Desulfuromonadia</taxon>
        <taxon>Geobacterales</taxon>
        <taxon>Geobacteraceae</taxon>
        <taxon>Oryzomonas</taxon>
    </lineage>
</organism>
<name>A0A5A9XHG5_9BACT</name>
<reference evidence="1 2" key="1">
    <citation type="submission" date="2019-04" db="EMBL/GenBank/DDBJ databases">
        <title>Geobacter ruber sp. nov., ferric-reducing bacteria isolated from paddy soil.</title>
        <authorList>
            <person name="Xu Z."/>
            <person name="Masuda Y."/>
            <person name="Itoh H."/>
            <person name="Senoo K."/>
        </authorList>
    </citation>
    <scope>NUCLEOTIDE SEQUENCE [LARGE SCALE GENOMIC DNA]</scope>
    <source>
        <strain evidence="1 2">Red88</strain>
    </source>
</reference>
<comment type="caution">
    <text evidence="1">The sequence shown here is derived from an EMBL/GenBank/DDBJ whole genome shotgun (WGS) entry which is preliminary data.</text>
</comment>
<evidence type="ECO:0000313" key="1">
    <source>
        <dbReference type="EMBL" id="KAA0891758.1"/>
    </source>
</evidence>
<dbReference type="PANTHER" id="PTHR34472:SF1">
    <property type="entry name" value="SULFUR CARRIER PROTEIN THIS"/>
    <property type="match status" value="1"/>
</dbReference>
<dbReference type="CDD" id="cd00565">
    <property type="entry name" value="Ubl_ThiS"/>
    <property type="match status" value="1"/>
</dbReference>
<dbReference type="PANTHER" id="PTHR34472">
    <property type="entry name" value="SULFUR CARRIER PROTEIN THIS"/>
    <property type="match status" value="1"/>
</dbReference>
<dbReference type="EMBL" id="SRSD01000005">
    <property type="protein sequence ID" value="KAA0891758.1"/>
    <property type="molecule type" value="Genomic_DNA"/>
</dbReference>
<dbReference type="InterPro" id="IPR010035">
    <property type="entry name" value="Thi_S"/>
</dbReference>
<dbReference type="InterPro" id="IPR012675">
    <property type="entry name" value="Beta-grasp_dom_sf"/>
</dbReference>
<dbReference type="AlphaFoldDB" id="A0A5A9XHG5"/>
<protein>
    <submittedName>
        <fullName evidence="1">Sulfur carrier protein ThiS</fullName>
    </submittedName>
</protein>
<dbReference type="Proteomes" id="UP000324298">
    <property type="component" value="Unassembled WGS sequence"/>
</dbReference>
<sequence>MHITLNGEQADIAEGSTVAGLLKHLQLPRERVAVEVNLAIVPKAAYDSRGLAEGDRIEVVHFVGGG</sequence>
<dbReference type="RefSeq" id="WP_149307456.1">
    <property type="nucleotide sequence ID" value="NZ_SRSD01000005.1"/>
</dbReference>
<keyword evidence="2" id="KW-1185">Reference proteome</keyword>
<proteinExistence type="predicted"/>
<dbReference type="Pfam" id="PF02597">
    <property type="entry name" value="ThiS"/>
    <property type="match status" value="1"/>
</dbReference>
<dbReference type="InterPro" id="IPR003749">
    <property type="entry name" value="ThiS/MoaD-like"/>
</dbReference>
<dbReference type="NCBIfam" id="TIGR01683">
    <property type="entry name" value="thiS"/>
    <property type="match status" value="1"/>
</dbReference>